<proteinExistence type="predicted"/>
<dbReference type="EMBL" id="LAZR01023926">
    <property type="protein sequence ID" value="KKL76844.1"/>
    <property type="molecule type" value="Genomic_DNA"/>
</dbReference>
<evidence type="ECO:0008006" key="3">
    <source>
        <dbReference type="Google" id="ProtNLM"/>
    </source>
</evidence>
<evidence type="ECO:0000256" key="1">
    <source>
        <dbReference type="ARBA" id="ARBA00023002"/>
    </source>
</evidence>
<dbReference type="Pfam" id="PF07355">
    <property type="entry name" value="GRDB"/>
    <property type="match status" value="1"/>
</dbReference>
<dbReference type="InterPro" id="IPR010187">
    <property type="entry name" value="Various_sel_PB"/>
</dbReference>
<protein>
    <recommendedName>
        <fullName evidence="3">Selenoprotein B glycine/betaine/sarcosine/D-proline reductase</fullName>
    </recommendedName>
</protein>
<organism evidence="2">
    <name type="scientific">marine sediment metagenome</name>
    <dbReference type="NCBI Taxonomy" id="412755"/>
    <lineage>
        <taxon>unclassified sequences</taxon>
        <taxon>metagenomes</taxon>
        <taxon>ecological metagenomes</taxon>
    </lineage>
</organism>
<evidence type="ECO:0000313" key="2">
    <source>
        <dbReference type="EMBL" id="KKL76844.1"/>
    </source>
</evidence>
<sequence length="166" mass="18801">MTVDSFKFLPGSIAAYYRNLPVQREEPVPFTPLAKPLSECRFALVTTAGIHDKGKEPPFDMEREKREPMWGDPTFRRISREVKQDDIGACHLHTNNRDVLADMNIALPVQRFLELESEGVIGSLAPTSYSFMGYQMNTTEWRERYGPEAAALMKGEGVDAVFLTPF</sequence>
<dbReference type="GO" id="GO:0050485">
    <property type="term" value="F:oxidoreductase activity, acting on X-H and Y-H to form an X-Y bond, with a disulfide as acceptor"/>
    <property type="evidence" value="ECO:0007669"/>
    <property type="project" value="InterPro"/>
</dbReference>
<dbReference type="AlphaFoldDB" id="A0A0F9ES68"/>
<name>A0A0F9ES68_9ZZZZ</name>
<accession>A0A0F9ES68</accession>
<keyword evidence="1" id="KW-0560">Oxidoreductase</keyword>
<comment type="caution">
    <text evidence="2">The sequence shown here is derived from an EMBL/GenBank/DDBJ whole genome shotgun (WGS) entry which is preliminary data.</text>
</comment>
<gene>
    <name evidence="2" type="ORF">LCGC14_2040830</name>
</gene>
<reference evidence="2" key="1">
    <citation type="journal article" date="2015" name="Nature">
        <title>Complex archaea that bridge the gap between prokaryotes and eukaryotes.</title>
        <authorList>
            <person name="Spang A."/>
            <person name="Saw J.H."/>
            <person name="Jorgensen S.L."/>
            <person name="Zaremba-Niedzwiedzka K."/>
            <person name="Martijn J."/>
            <person name="Lind A.E."/>
            <person name="van Eijk R."/>
            <person name="Schleper C."/>
            <person name="Guy L."/>
            <person name="Ettema T.J."/>
        </authorList>
    </citation>
    <scope>NUCLEOTIDE SEQUENCE</scope>
</reference>